<reference evidence="8 9" key="2">
    <citation type="journal article" date="2012" name="Open Biol.">
        <title>Characteristics of nucleosomes and linker DNA regions on the genome of the basidiomycete Mixia osmundae revealed by mono- and dinucleosome mapping.</title>
        <authorList>
            <person name="Nishida H."/>
            <person name="Kondo S."/>
            <person name="Matsumoto T."/>
            <person name="Suzuki Y."/>
            <person name="Yoshikawa H."/>
            <person name="Taylor T.D."/>
            <person name="Sugiyama J."/>
        </authorList>
    </citation>
    <scope>NUCLEOTIDE SEQUENCE [LARGE SCALE GENOMIC DNA]</scope>
    <source>
        <strain evidence="9">CBS 9802 / IAM 14324 / JCM 22182 / KY 12970</strain>
    </source>
</reference>
<dbReference type="CDD" id="cd02440">
    <property type="entry name" value="AdoMet_MTases"/>
    <property type="match status" value="1"/>
</dbReference>
<proteinExistence type="predicted"/>
<dbReference type="OrthoDB" id="61390at2759"/>
<dbReference type="InParanoid" id="G7E9D9"/>
<dbReference type="eggNOG" id="ENOG502S5S2">
    <property type="taxonomic scope" value="Eukaryota"/>
</dbReference>
<dbReference type="Gene3D" id="3.40.50.150">
    <property type="entry name" value="Vaccinia Virus protein VP39"/>
    <property type="match status" value="1"/>
</dbReference>
<comment type="catalytic activity">
    <reaction evidence="6">
        <text>N,N-dimethylethanolamine phosphate + S-adenosyl-L-methionine = phosphocholine + S-adenosyl-L-homocysteine + H(+)</text>
        <dbReference type="Rhea" id="RHEA:25325"/>
        <dbReference type="ChEBI" id="CHEBI:15378"/>
        <dbReference type="ChEBI" id="CHEBI:57856"/>
        <dbReference type="ChEBI" id="CHEBI:58641"/>
        <dbReference type="ChEBI" id="CHEBI:59789"/>
        <dbReference type="ChEBI" id="CHEBI:295975"/>
        <dbReference type="EC" id="2.1.1.103"/>
    </reaction>
    <physiologicalReaction direction="left-to-right" evidence="6">
        <dbReference type="Rhea" id="RHEA:25326"/>
    </physiologicalReaction>
</comment>
<keyword evidence="4" id="KW-0808">Transferase</keyword>
<dbReference type="GO" id="GO:0032259">
    <property type="term" value="P:methylation"/>
    <property type="evidence" value="ECO:0007669"/>
    <property type="project" value="UniProtKB-KW"/>
</dbReference>
<evidence type="ECO:0000256" key="6">
    <source>
        <dbReference type="ARBA" id="ARBA00047619"/>
    </source>
</evidence>
<evidence type="ECO:0000256" key="7">
    <source>
        <dbReference type="ARBA" id="ARBA00047841"/>
    </source>
</evidence>
<accession>G7E9D9</accession>
<comment type="pathway">
    <text evidence="2">Lipid metabolism.</text>
</comment>
<dbReference type="GO" id="GO:0000234">
    <property type="term" value="F:phosphoethanolamine N-methyltransferase activity"/>
    <property type="evidence" value="ECO:0007669"/>
    <property type="project" value="UniProtKB-EC"/>
</dbReference>
<reference evidence="8 9" key="1">
    <citation type="journal article" date="2011" name="J. Gen. Appl. Microbiol.">
        <title>Draft genome sequencing of the enigmatic basidiomycete Mixia osmundae.</title>
        <authorList>
            <person name="Nishida H."/>
            <person name="Nagatsuka Y."/>
            <person name="Sugiyama J."/>
        </authorList>
    </citation>
    <scope>NUCLEOTIDE SEQUENCE [LARGE SCALE GENOMIC DNA]</scope>
    <source>
        <strain evidence="9">CBS 9802 / IAM 14324 / JCM 22182 / KY 12970</strain>
    </source>
</reference>
<dbReference type="PANTHER" id="PTHR44307">
    <property type="entry name" value="PHOSPHOETHANOLAMINE METHYLTRANSFERASE"/>
    <property type="match status" value="1"/>
</dbReference>
<dbReference type="AlphaFoldDB" id="G7E9D9"/>
<comment type="caution">
    <text evidence="8">The sequence shown here is derived from an EMBL/GenBank/DDBJ whole genome shotgun (WGS) entry which is preliminary data.</text>
</comment>
<name>G7E9D9_MIXOS</name>
<keyword evidence="3" id="KW-0489">Methyltransferase</keyword>
<gene>
    <name evidence="8" type="primary">Mo05952</name>
    <name evidence="8" type="ORF">E5Q_05952</name>
</gene>
<protein>
    <recommendedName>
        <fullName evidence="5">phosphoethanolamine N-methyltransferase</fullName>
        <ecNumber evidence="5">2.1.1.103</ecNumber>
    </recommendedName>
</protein>
<evidence type="ECO:0000313" key="8">
    <source>
        <dbReference type="EMBL" id="GAA99258.1"/>
    </source>
</evidence>
<dbReference type="EMBL" id="BABT02000220">
    <property type="protein sequence ID" value="GAA99258.1"/>
    <property type="molecule type" value="Genomic_DNA"/>
</dbReference>
<evidence type="ECO:0000256" key="2">
    <source>
        <dbReference type="ARBA" id="ARBA00005189"/>
    </source>
</evidence>
<dbReference type="HOGENOM" id="CLU_039068_3_1_1"/>
<dbReference type="Pfam" id="PF13489">
    <property type="entry name" value="Methyltransf_23"/>
    <property type="match status" value="1"/>
</dbReference>
<dbReference type="EC" id="2.1.1.103" evidence="5"/>
<evidence type="ECO:0000313" key="9">
    <source>
        <dbReference type="Proteomes" id="UP000009131"/>
    </source>
</evidence>
<dbReference type="SUPFAM" id="SSF53335">
    <property type="entry name" value="S-adenosyl-L-methionine-dependent methyltransferases"/>
    <property type="match status" value="1"/>
</dbReference>
<dbReference type="Proteomes" id="UP000009131">
    <property type="component" value="Unassembled WGS sequence"/>
</dbReference>
<dbReference type="STRING" id="764103.G7E9D9"/>
<keyword evidence="9" id="KW-1185">Reference proteome</keyword>
<dbReference type="PANTHER" id="PTHR44307:SF2">
    <property type="entry name" value="PHOSPHOETHANOLAMINE METHYLTRANSFERASE ISOFORM X1"/>
    <property type="match status" value="1"/>
</dbReference>
<comment type="pathway">
    <text evidence="1">Phospholipid metabolism; phosphatidylcholine biosynthesis.</text>
</comment>
<evidence type="ECO:0000256" key="4">
    <source>
        <dbReference type="ARBA" id="ARBA00022679"/>
    </source>
</evidence>
<organism evidence="8 9">
    <name type="scientific">Mixia osmundae (strain CBS 9802 / IAM 14324 / JCM 22182 / KY 12970)</name>
    <dbReference type="NCBI Taxonomy" id="764103"/>
    <lineage>
        <taxon>Eukaryota</taxon>
        <taxon>Fungi</taxon>
        <taxon>Dikarya</taxon>
        <taxon>Basidiomycota</taxon>
        <taxon>Pucciniomycotina</taxon>
        <taxon>Mixiomycetes</taxon>
        <taxon>Mixiales</taxon>
        <taxon>Mixiaceae</taxon>
        <taxon>Mixia</taxon>
    </lineage>
</organism>
<evidence type="ECO:0000256" key="3">
    <source>
        <dbReference type="ARBA" id="ARBA00022603"/>
    </source>
</evidence>
<dbReference type="InterPro" id="IPR029063">
    <property type="entry name" value="SAM-dependent_MTases_sf"/>
</dbReference>
<evidence type="ECO:0000256" key="1">
    <source>
        <dbReference type="ARBA" id="ARBA00004969"/>
    </source>
</evidence>
<comment type="catalytic activity">
    <reaction evidence="7">
        <text>N-methylethanolamine phosphate + S-adenosyl-L-methionine = N,N-dimethylethanolamine phosphate + S-adenosyl-L-homocysteine + H(+)</text>
        <dbReference type="Rhea" id="RHEA:25321"/>
        <dbReference type="ChEBI" id="CHEBI:15378"/>
        <dbReference type="ChEBI" id="CHEBI:57781"/>
        <dbReference type="ChEBI" id="CHEBI:57856"/>
        <dbReference type="ChEBI" id="CHEBI:58641"/>
        <dbReference type="ChEBI" id="CHEBI:59789"/>
        <dbReference type="EC" id="2.1.1.103"/>
    </reaction>
    <physiologicalReaction direction="left-to-right" evidence="7">
        <dbReference type="Rhea" id="RHEA:25322"/>
    </physiologicalReaction>
</comment>
<sequence>MIEGAVALLLGLLAPSLVRYLVSRFRSSYGHEAYGDALQHAALNIRCDSLWLNMGFWAKTVDFPTACQDLALQLVQHARLDATLPRGQSSVLELGCGCGETFRVWQATFRPDVIDAVTTMRSHAVIAEQRLRDLTDANLLRDHHLYQRDAIEYTRNPDRRYDAVIALDCAYHFDTRAAFLRNAYGCLQTGGTLALTDIVMLQPISKLGAFDRLKQWAVCRLAGVPWTNMVTDMEEYVTLLQGIGYNNINIRDISSDVFEPLAAFLEERAGDANFGVVSRTIWWEYLAFASVLRWWHRGRQVGFVLIAAQKP</sequence>
<evidence type="ECO:0000256" key="5">
    <source>
        <dbReference type="ARBA" id="ARBA00035674"/>
    </source>
</evidence>